<dbReference type="Pfam" id="PF20256">
    <property type="entry name" value="MoCoBD_2"/>
    <property type="match status" value="1"/>
</dbReference>
<evidence type="ECO:0000256" key="1">
    <source>
        <dbReference type="ARBA" id="ARBA00022505"/>
    </source>
</evidence>
<dbReference type="InterPro" id="IPR037165">
    <property type="entry name" value="AldOxase/xan_DH_Mopterin-bd_sf"/>
</dbReference>
<dbReference type="Proteomes" id="UP000539111">
    <property type="component" value="Unassembled WGS sequence"/>
</dbReference>
<protein>
    <submittedName>
        <fullName evidence="5">Carbon-monoxide dehydrogenase large subunit</fullName>
        <ecNumber evidence="5">1.2.7.4</ecNumber>
    </submittedName>
</protein>
<dbReference type="SUPFAM" id="SSF54665">
    <property type="entry name" value="CO dehydrogenase molybdoprotein N-domain-like"/>
    <property type="match status" value="1"/>
</dbReference>
<keyword evidence="2 5" id="KW-0560">Oxidoreductase</keyword>
<evidence type="ECO:0000256" key="3">
    <source>
        <dbReference type="SAM" id="MobiDB-lite"/>
    </source>
</evidence>
<dbReference type="Pfam" id="PF02738">
    <property type="entry name" value="MoCoBD_1"/>
    <property type="match status" value="1"/>
</dbReference>
<organism evidence="5 6">
    <name type="scientific">Spelaeicoccus albus</name>
    <dbReference type="NCBI Taxonomy" id="1280376"/>
    <lineage>
        <taxon>Bacteria</taxon>
        <taxon>Bacillati</taxon>
        <taxon>Actinomycetota</taxon>
        <taxon>Actinomycetes</taxon>
        <taxon>Micrococcales</taxon>
        <taxon>Brevibacteriaceae</taxon>
        <taxon>Spelaeicoccus</taxon>
    </lineage>
</organism>
<feature type="region of interest" description="Disordered" evidence="3">
    <location>
        <begin position="630"/>
        <end position="656"/>
    </location>
</feature>
<feature type="domain" description="Aldehyde oxidase/xanthine dehydrogenase a/b hammerhead" evidence="4">
    <location>
        <begin position="28"/>
        <end position="146"/>
    </location>
</feature>
<dbReference type="InterPro" id="IPR016208">
    <property type="entry name" value="Ald_Oxase/xanthine_DH-like"/>
</dbReference>
<dbReference type="Pfam" id="PF01315">
    <property type="entry name" value="Ald_Xan_dh_C"/>
    <property type="match status" value="1"/>
</dbReference>
<proteinExistence type="predicted"/>
<dbReference type="GO" id="GO:0005506">
    <property type="term" value="F:iron ion binding"/>
    <property type="evidence" value="ECO:0007669"/>
    <property type="project" value="InterPro"/>
</dbReference>
<dbReference type="InterPro" id="IPR000674">
    <property type="entry name" value="Ald_Oxase/Xan_DH_a/b"/>
</dbReference>
<evidence type="ECO:0000313" key="6">
    <source>
        <dbReference type="Proteomes" id="UP000539111"/>
    </source>
</evidence>
<keyword evidence="1" id="KW-0500">Molybdenum</keyword>
<dbReference type="RefSeq" id="WP_179428886.1">
    <property type="nucleotide sequence ID" value="NZ_JACBZP010000001.1"/>
</dbReference>
<reference evidence="5 6" key="1">
    <citation type="submission" date="2020-07" db="EMBL/GenBank/DDBJ databases">
        <title>Sequencing the genomes of 1000 actinobacteria strains.</title>
        <authorList>
            <person name="Klenk H.-P."/>
        </authorList>
    </citation>
    <scope>NUCLEOTIDE SEQUENCE [LARGE SCALE GENOMIC DNA]</scope>
    <source>
        <strain evidence="5 6">DSM 26341</strain>
    </source>
</reference>
<evidence type="ECO:0000256" key="2">
    <source>
        <dbReference type="ARBA" id="ARBA00023002"/>
    </source>
</evidence>
<evidence type="ECO:0000313" key="5">
    <source>
        <dbReference type="EMBL" id="NYI68554.1"/>
    </source>
</evidence>
<gene>
    <name evidence="5" type="ORF">BJY26_002860</name>
</gene>
<dbReference type="AlphaFoldDB" id="A0A7Z0IIK6"/>
<keyword evidence="6" id="KW-1185">Reference proteome</keyword>
<dbReference type="SMART" id="SM01008">
    <property type="entry name" value="Ald_Xan_dh_C"/>
    <property type="match status" value="1"/>
</dbReference>
<dbReference type="SUPFAM" id="SSF56003">
    <property type="entry name" value="Molybdenum cofactor-binding domain"/>
    <property type="match status" value="1"/>
</dbReference>
<dbReference type="Gene3D" id="3.90.1170.50">
    <property type="entry name" value="Aldehyde oxidase/xanthine dehydrogenase, a/b hammerhead"/>
    <property type="match status" value="1"/>
</dbReference>
<name>A0A7Z0IIK6_9MICO</name>
<sequence length="820" mass="88017">MTATRTERDTATSFGSPITRSEDERLLVGDGRYLDDLGHDALVAAFVRSPHAHAIVTDINVDAALDVAGVEAVFTYDDLVADSEAVAEAMPLLIPHPQLDHPRTGYPLVPGKVNHVGEAIVMVVAKNRYVAEDACALVDITYEDLPPVVGIETARDGQNLVHDDVPGNVAAHLHHSFGDVDAELKKAPHTLTVNLDIERSASMPMEGRGVYARWDTDENSLTFWTSTQTSTSVRAAIAARLSMPLNKVQCIAPDVGGGFGMKIVHPWPEEVMVAWAARKLAQAGISKEVKWTEDRREHFIASAHERGQLQEVTVGFDDDGRLLAFDFTLWHDNGAYVPYGLIVIINTTTQVLGPYKPVSFRANAYSLYTNTVIVTPYRGAGRPQGVFAMERAMDAIAHYLKKDPTAVRETNFILPEEMPYDFGLTFQDGRPLIYDTGDYQVGMDKIKKQIGWDDFPARREAARAEGRRIGIGVGAYVEGTGPGPYEGAHVVVETSGKVKAATGLTTQGQGHQTSFAQIVADDLGVDVRDVEIVTGDTRRFGYAVGTFASRGAVMSGSAFHIAAQMVADKAKAVAGKSLGVPPDELELRGGHVCPVGVEPGAEGTMPLGVAAVLSNPLRYAFDEASKQATQFSTGDTDMSKPPIAEGEQPGLEATGYYSPPRSTFASGVHAVIVETDPLTAEINILKYAIVHDCGNMINPRIVEGQVHGGLAQGIGGALYEKIAYDEHGQMLNASFMDFLLPYATEVPESLDIDHTVTPSGLNPLGMKGVGEAGVIPVSAAVAAAIEDAEGFPITKMPISPSDLFELRRAHERGELPSLSS</sequence>
<dbReference type="EC" id="1.2.7.4" evidence="5"/>
<dbReference type="InterPro" id="IPR046867">
    <property type="entry name" value="AldOxase/xan_DH_MoCoBD2"/>
</dbReference>
<dbReference type="GO" id="GO:0043885">
    <property type="term" value="F:anaerobic carbon-monoxide dehydrogenase activity"/>
    <property type="evidence" value="ECO:0007669"/>
    <property type="project" value="UniProtKB-EC"/>
</dbReference>
<dbReference type="EMBL" id="JACBZP010000001">
    <property type="protein sequence ID" value="NYI68554.1"/>
    <property type="molecule type" value="Genomic_DNA"/>
</dbReference>
<dbReference type="PANTHER" id="PTHR11908:SF132">
    <property type="entry name" value="ALDEHYDE OXIDASE 1-RELATED"/>
    <property type="match status" value="1"/>
</dbReference>
<dbReference type="PANTHER" id="PTHR11908">
    <property type="entry name" value="XANTHINE DEHYDROGENASE"/>
    <property type="match status" value="1"/>
</dbReference>
<dbReference type="NCBIfam" id="NF040766">
    <property type="entry name" value="CODH_aero_grp5"/>
    <property type="match status" value="1"/>
</dbReference>
<evidence type="ECO:0000259" key="4">
    <source>
        <dbReference type="SMART" id="SM01008"/>
    </source>
</evidence>
<dbReference type="InterPro" id="IPR008274">
    <property type="entry name" value="AldOxase/xan_DH_MoCoBD1"/>
</dbReference>
<comment type="caution">
    <text evidence="5">The sequence shown here is derived from an EMBL/GenBank/DDBJ whole genome shotgun (WGS) entry which is preliminary data.</text>
</comment>
<dbReference type="InterPro" id="IPR036856">
    <property type="entry name" value="Ald_Oxase/Xan_DH_a/b_sf"/>
</dbReference>
<accession>A0A7Z0IIK6</accession>
<dbReference type="Gene3D" id="3.30.365.10">
    <property type="entry name" value="Aldehyde oxidase/xanthine dehydrogenase, molybdopterin binding domain"/>
    <property type="match status" value="4"/>
</dbReference>